<dbReference type="Proteomes" id="UP000003227">
    <property type="component" value="Unassembled WGS sequence"/>
</dbReference>
<accession>D5Q9X5</accession>
<dbReference type="EC" id="2.1.1.13" evidence="7"/>
<dbReference type="GO" id="GO:0046872">
    <property type="term" value="F:metal ion binding"/>
    <property type="evidence" value="ECO:0007669"/>
    <property type="project" value="UniProtKB-KW"/>
</dbReference>
<dbReference type="PROSITE" id="PS51332">
    <property type="entry name" value="B12_BINDING"/>
    <property type="match status" value="1"/>
</dbReference>
<comment type="cofactor">
    <cofactor evidence="2 20">
        <name>Zn(2+)</name>
        <dbReference type="ChEBI" id="CHEBI:29105"/>
    </cofactor>
</comment>
<comment type="pathway">
    <text evidence="4">Amino-acid biosynthesis; L-methionine biosynthesis via de novo pathway; L-methionine from L-homocysteine (MetH route): step 1/1.</text>
</comment>
<dbReference type="Pfam" id="PF00809">
    <property type="entry name" value="Pterin_bind"/>
    <property type="match status" value="1"/>
</dbReference>
<evidence type="ECO:0000259" key="23">
    <source>
        <dbReference type="PROSITE" id="PS51332"/>
    </source>
</evidence>
<evidence type="ECO:0000259" key="21">
    <source>
        <dbReference type="PROSITE" id="PS50970"/>
    </source>
</evidence>
<keyword evidence="14 20" id="KW-0479">Metal-binding</keyword>
<dbReference type="PANTHER" id="PTHR45833">
    <property type="entry name" value="METHIONINE SYNTHASE"/>
    <property type="match status" value="1"/>
</dbReference>
<keyword evidence="13" id="KW-0949">S-adenosyl-L-methionine</keyword>
<evidence type="ECO:0000313" key="26">
    <source>
        <dbReference type="Proteomes" id="UP000003227"/>
    </source>
</evidence>
<evidence type="ECO:0000256" key="17">
    <source>
        <dbReference type="ARBA" id="ARBA00023285"/>
    </source>
</evidence>
<dbReference type="Gene3D" id="3.20.20.20">
    <property type="entry name" value="Dihydropteroate synthase-like"/>
    <property type="match status" value="1"/>
</dbReference>
<keyword evidence="10" id="KW-0028">Amino-acid biosynthesis</keyword>
<feature type="domain" description="Hcy-binding" evidence="21">
    <location>
        <begin position="18"/>
        <end position="305"/>
    </location>
</feature>
<evidence type="ECO:0000256" key="3">
    <source>
        <dbReference type="ARBA" id="ARBA00001956"/>
    </source>
</evidence>
<dbReference type="SUPFAM" id="SSF47644">
    <property type="entry name" value="Methionine synthase domain"/>
    <property type="match status" value="1"/>
</dbReference>
<keyword evidence="15 20" id="KW-0862">Zinc</keyword>
<keyword evidence="11" id="KW-0846">Cobalamin</keyword>
<dbReference type="PROSITE" id="PS50970">
    <property type="entry name" value="HCY"/>
    <property type="match status" value="1"/>
</dbReference>
<dbReference type="PANTHER" id="PTHR45833:SF1">
    <property type="entry name" value="METHIONINE SYNTHASE"/>
    <property type="match status" value="1"/>
</dbReference>
<evidence type="ECO:0000259" key="24">
    <source>
        <dbReference type="PROSITE" id="PS51337"/>
    </source>
</evidence>
<evidence type="ECO:0000256" key="16">
    <source>
        <dbReference type="ARBA" id="ARBA00023167"/>
    </source>
</evidence>
<dbReference type="SUPFAM" id="SSF52242">
    <property type="entry name" value="Cobalamin (vitamin B12)-binding domain"/>
    <property type="match status" value="1"/>
</dbReference>
<gene>
    <name evidence="25" type="ORF">HMPREF0220_3709</name>
</gene>
<evidence type="ECO:0000313" key="25">
    <source>
        <dbReference type="EMBL" id="EFH05298.1"/>
    </source>
</evidence>
<dbReference type="AlphaFoldDB" id="D5Q9X5"/>
<dbReference type="UniPathway" id="UPA00051">
    <property type="reaction ID" value="UER00081"/>
</dbReference>
<evidence type="ECO:0000256" key="10">
    <source>
        <dbReference type="ARBA" id="ARBA00022605"/>
    </source>
</evidence>
<evidence type="ECO:0000256" key="2">
    <source>
        <dbReference type="ARBA" id="ARBA00001947"/>
    </source>
</evidence>
<dbReference type="Gene3D" id="3.20.20.330">
    <property type="entry name" value="Homocysteine-binding-like domain"/>
    <property type="match status" value="1"/>
</dbReference>
<dbReference type="Gene3D" id="1.10.1240.10">
    <property type="entry name" value="Methionine synthase domain"/>
    <property type="match status" value="1"/>
</dbReference>
<evidence type="ECO:0000256" key="12">
    <source>
        <dbReference type="ARBA" id="ARBA00022679"/>
    </source>
</evidence>
<evidence type="ECO:0000256" key="15">
    <source>
        <dbReference type="ARBA" id="ARBA00022833"/>
    </source>
</evidence>
<dbReference type="InterPro" id="IPR036589">
    <property type="entry name" value="HCY_dom_sf"/>
</dbReference>
<dbReference type="InterPro" id="IPR050554">
    <property type="entry name" value="Met_Synthase/Corrinoid"/>
</dbReference>
<dbReference type="InterPro" id="IPR011005">
    <property type="entry name" value="Dihydropteroate_synth-like_sf"/>
</dbReference>
<dbReference type="GO" id="GO:0008705">
    <property type="term" value="F:methionine synthase activity"/>
    <property type="evidence" value="ECO:0007669"/>
    <property type="project" value="UniProtKB-EC"/>
</dbReference>
<sequence>MKIVKTIETVHIEKERTLVEIRQYLKNNILIFDGAMGTMLQQKGLKLGENPEVFGIQNPEKLIEIHTAYLEAGSNVILTNTFGCNELKLDSEYTVEEVIDNAVLVARKAIENVDNTKPRYVALDIGPIGEMLEPMGTLSFDKAYEIFKRQVLQGVKSGVDVIVIETMMDLYEAKVAVLAAKENSDLPIFCTMTFDEGGRSFTGCMPECMVATIEGLGVDAIGVNCSLGPKQLLPIVEKIASRATVPVMVQANAGLPNIVDGEAIYDVDAKEFFEGVKKFVEVGATIIGGCCGTNPSFIKEISENINSVTKGCIEKIDKCVVCSPSKFVEVESPTVVGERLNPTGRKALQEALKNENVDYAINLGLEQVNAGAQILGVNVGLPEIDEKKLMPKLIREIQAVVDTPLQVDSSNVEALEQGLRYYNGRTIVNSVNGKEESLKSILPIVKKYGSCVVGLTLDEKGIPKKAEERFEIAKRIVDRAVSYGIKPKDIFIDCLSLTVSAQQEEAIETIKAIAMVKTLGVKTILGVSNISFGLPNRKALNASFLTLALGAGLDLAIINPNECSMMEAINSFKILNNTDKGCINYINQYSNINNSKKLDSSTKIDKDLPLDILVERGLKDEAKNVTLNLLKEKDENYILDKILIPALDKVGKRYDSGDIFLPQLIQSAETVKVSLNTIKETLLSKSSNNVSKGKIIVATVKGDIHDIGKNIVKIMLENYGYEVIDLGKDVPIEEVVEVAKKRNIKLVGLSALMTTTVQSMKDTIQALRDNEINAKVFVGGAVLTEEYAEEMGADYYSKDAKSAVEIAKLNF</sequence>
<dbReference type="FunFam" id="3.40.50.280:FF:000003">
    <property type="entry name" value="Dimethylamine methyltransferase corrinoid protein"/>
    <property type="match status" value="1"/>
</dbReference>
<organism evidence="25 26">
    <name type="scientific">Clostridioides difficile NAP08</name>
    <dbReference type="NCBI Taxonomy" id="525259"/>
    <lineage>
        <taxon>Bacteria</taxon>
        <taxon>Bacillati</taxon>
        <taxon>Bacillota</taxon>
        <taxon>Clostridia</taxon>
        <taxon>Peptostreptococcales</taxon>
        <taxon>Peptostreptococcaceae</taxon>
        <taxon>Clostridioides</taxon>
    </lineage>
</organism>
<evidence type="ECO:0000256" key="11">
    <source>
        <dbReference type="ARBA" id="ARBA00022628"/>
    </source>
</evidence>
<dbReference type="InterPro" id="IPR003726">
    <property type="entry name" value="HCY_dom"/>
</dbReference>
<dbReference type="Pfam" id="PF02607">
    <property type="entry name" value="B12-binding_2"/>
    <property type="match status" value="1"/>
</dbReference>
<dbReference type="EMBL" id="ADNX01000103">
    <property type="protein sequence ID" value="EFH05298.1"/>
    <property type="molecule type" value="Genomic_DNA"/>
</dbReference>
<dbReference type="HOGENOM" id="CLU_004914_0_2_9"/>
<comment type="function">
    <text evidence="18">Catalyzes the transfer of a methyl group from methyl-cobalamin to homocysteine, yielding enzyme-bound cob(I)alamin and methionine. Subsequently, remethylates the cofactor using methyltetrahydrofolate.</text>
</comment>
<evidence type="ECO:0000256" key="8">
    <source>
        <dbReference type="ARBA" id="ARBA00013998"/>
    </source>
</evidence>
<evidence type="ECO:0000256" key="1">
    <source>
        <dbReference type="ARBA" id="ARBA00001700"/>
    </source>
</evidence>
<dbReference type="InterPro" id="IPR003759">
    <property type="entry name" value="Cbl-bd_cap"/>
</dbReference>
<evidence type="ECO:0000259" key="22">
    <source>
        <dbReference type="PROSITE" id="PS50972"/>
    </source>
</evidence>
<comment type="cofactor">
    <cofactor evidence="3">
        <name>methylcob(III)alamin</name>
        <dbReference type="ChEBI" id="CHEBI:28115"/>
    </cofactor>
</comment>
<dbReference type="PIRSF" id="PIRSF037472">
    <property type="entry name" value="DHPS_mtfrase"/>
    <property type="match status" value="1"/>
</dbReference>
<dbReference type="InterPro" id="IPR036724">
    <property type="entry name" value="Cobalamin-bd_sf"/>
</dbReference>
<evidence type="ECO:0000256" key="4">
    <source>
        <dbReference type="ARBA" id="ARBA00005178"/>
    </source>
</evidence>
<dbReference type="Pfam" id="PF02574">
    <property type="entry name" value="S-methyl_trans"/>
    <property type="match status" value="1"/>
</dbReference>
<dbReference type="GO" id="GO:0032259">
    <property type="term" value="P:methylation"/>
    <property type="evidence" value="ECO:0007669"/>
    <property type="project" value="UniProtKB-KW"/>
</dbReference>
<keyword evidence="16" id="KW-0486">Methionine biosynthesis</keyword>
<evidence type="ECO:0000256" key="6">
    <source>
        <dbReference type="ARBA" id="ARBA00010854"/>
    </source>
</evidence>
<dbReference type="PROSITE" id="PS50972">
    <property type="entry name" value="PTERIN_BINDING"/>
    <property type="match status" value="1"/>
</dbReference>
<comment type="similarity">
    <text evidence="6">Belongs to the methylamine corrinoid protein family.</text>
</comment>
<reference evidence="25 26" key="1">
    <citation type="submission" date="2010-05" db="EMBL/GenBank/DDBJ databases">
        <authorList>
            <person name="Qin X."/>
            <person name="Bachman B."/>
            <person name="Battles P."/>
            <person name="Bell A."/>
            <person name="Bess C."/>
            <person name="Bickham C."/>
            <person name="Chaboub L."/>
            <person name="Chen D."/>
            <person name="Coyle M."/>
            <person name="Deiros D.R."/>
            <person name="Dinh H."/>
            <person name="Forbes L."/>
            <person name="Fowler G."/>
            <person name="Francisco L."/>
            <person name="Fu Q."/>
            <person name="Gubbala S."/>
            <person name="Hale W."/>
            <person name="Han Y."/>
            <person name="Hemphill L."/>
            <person name="Highlander S.K."/>
            <person name="Hirani K."/>
            <person name="Hogues M."/>
            <person name="Jackson L."/>
            <person name="Jakkamsetti A."/>
            <person name="Javaid M."/>
            <person name="Jiang H."/>
            <person name="Korchina V."/>
            <person name="Kovar C."/>
            <person name="Lara F."/>
            <person name="Lee S."/>
            <person name="Mata R."/>
            <person name="Mathew T."/>
            <person name="Moen C."/>
            <person name="Morales K."/>
            <person name="Munidasa M."/>
            <person name="Nazareth L."/>
            <person name="Ngo R."/>
            <person name="Nguyen L."/>
            <person name="Okwuonu G."/>
            <person name="Ongeri F."/>
            <person name="Patil S."/>
            <person name="Petrosino J."/>
            <person name="Pham C."/>
            <person name="Pham P."/>
            <person name="Pu L.-L."/>
            <person name="Puazo M."/>
            <person name="Raj R."/>
            <person name="Reid J."/>
            <person name="Rouhana J."/>
            <person name="Saada N."/>
            <person name="Shang Y."/>
            <person name="Simmons D."/>
            <person name="Thornton R."/>
            <person name="Warren J."/>
            <person name="Weissenberger G."/>
            <person name="Zhang J."/>
            <person name="Zhang L."/>
            <person name="Zhou C."/>
            <person name="Zhu D."/>
            <person name="Muzny D."/>
            <person name="Worley K."/>
            <person name="Gibbs R."/>
        </authorList>
    </citation>
    <scope>NUCLEOTIDE SEQUENCE [LARGE SCALE GENOMIC DNA]</scope>
    <source>
        <strain evidence="25 26">NAP08</strain>
    </source>
</reference>
<dbReference type="GO" id="GO:0031419">
    <property type="term" value="F:cobalamin binding"/>
    <property type="evidence" value="ECO:0007669"/>
    <property type="project" value="UniProtKB-KW"/>
</dbReference>
<evidence type="ECO:0000256" key="19">
    <source>
        <dbReference type="ARBA" id="ARBA00031040"/>
    </source>
</evidence>
<dbReference type="GO" id="GO:0005829">
    <property type="term" value="C:cytosol"/>
    <property type="evidence" value="ECO:0007669"/>
    <property type="project" value="TreeGrafter"/>
</dbReference>
<name>D5Q9X5_CLODI</name>
<comment type="caution">
    <text evidence="25">The sequence shown here is derived from an EMBL/GenBank/DDBJ whole genome shotgun (WGS) entry which is preliminary data.</text>
</comment>
<proteinExistence type="inferred from homology"/>
<feature type="domain" description="B12-binding" evidence="23">
    <location>
        <begin position="692"/>
        <end position="811"/>
    </location>
</feature>
<feature type="binding site" evidence="20">
    <location>
        <position position="290"/>
    </location>
    <ligand>
        <name>Zn(2+)</name>
        <dbReference type="ChEBI" id="CHEBI:29105"/>
    </ligand>
</feature>
<dbReference type="PROSITE" id="PS51337">
    <property type="entry name" value="B12_BINDING_NTER"/>
    <property type="match status" value="1"/>
</dbReference>
<protein>
    <recommendedName>
        <fullName evidence="8">Methionine synthase</fullName>
        <ecNumber evidence="7">2.1.1.13</ecNumber>
    </recommendedName>
    <alternativeName>
        <fullName evidence="19">5-methyltetrahydrofolate--homocysteine methyltransferase</fullName>
    </alternativeName>
</protein>
<evidence type="ECO:0000256" key="18">
    <source>
        <dbReference type="ARBA" id="ARBA00025552"/>
    </source>
</evidence>
<evidence type="ECO:0000256" key="20">
    <source>
        <dbReference type="PROSITE-ProRule" id="PRU00333"/>
    </source>
</evidence>
<dbReference type="Pfam" id="PF02310">
    <property type="entry name" value="B12-binding"/>
    <property type="match status" value="1"/>
</dbReference>
<dbReference type="SUPFAM" id="SSF51717">
    <property type="entry name" value="Dihydropteroate synthetase-like"/>
    <property type="match status" value="1"/>
</dbReference>
<dbReference type="InterPro" id="IPR000489">
    <property type="entry name" value="Pterin-binding_dom"/>
</dbReference>
<feature type="domain" description="B12-binding N-terminal" evidence="24">
    <location>
        <begin position="597"/>
        <end position="690"/>
    </location>
</feature>
<evidence type="ECO:0000256" key="14">
    <source>
        <dbReference type="ARBA" id="ARBA00022723"/>
    </source>
</evidence>
<keyword evidence="12 20" id="KW-0808">Transferase</keyword>
<dbReference type="NCBIfam" id="NF005719">
    <property type="entry name" value="PRK07535.1"/>
    <property type="match status" value="1"/>
</dbReference>
<evidence type="ECO:0000256" key="5">
    <source>
        <dbReference type="ARBA" id="ARBA00010398"/>
    </source>
</evidence>
<dbReference type="InterPro" id="IPR006158">
    <property type="entry name" value="Cobalamin-bd"/>
</dbReference>
<evidence type="ECO:0000256" key="9">
    <source>
        <dbReference type="ARBA" id="ARBA00022603"/>
    </source>
</evidence>
<dbReference type="GO" id="GO:0046653">
    <property type="term" value="P:tetrahydrofolate metabolic process"/>
    <property type="evidence" value="ECO:0007669"/>
    <property type="project" value="TreeGrafter"/>
</dbReference>
<keyword evidence="9 20" id="KW-0489">Methyltransferase</keyword>
<feature type="domain" description="Pterin-binding" evidence="22">
    <location>
        <begin position="333"/>
        <end position="576"/>
    </location>
</feature>
<feature type="binding site" evidence="20">
    <location>
        <position position="291"/>
    </location>
    <ligand>
        <name>Zn(2+)</name>
        <dbReference type="ChEBI" id="CHEBI:29105"/>
    </ligand>
</feature>
<dbReference type="CDD" id="cd02070">
    <property type="entry name" value="corrinoid_protein_B12-BD"/>
    <property type="match status" value="1"/>
</dbReference>
<evidence type="ECO:0000256" key="7">
    <source>
        <dbReference type="ARBA" id="ARBA00012032"/>
    </source>
</evidence>
<dbReference type="SMART" id="SM01018">
    <property type="entry name" value="B12-binding_2"/>
    <property type="match status" value="1"/>
</dbReference>
<keyword evidence="17" id="KW-0170">Cobalt</keyword>
<feature type="binding site" evidence="20">
    <location>
        <position position="225"/>
    </location>
    <ligand>
        <name>Zn(2+)</name>
        <dbReference type="ChEBI" id="CHEBI:29105"/>
    </ligand>
</feature>
<dbReference type="Gene3D" id="3.40.50.280">
    <property type="entry name" value="Cobalamin-binding domain"/>
    <property type="match status" value="1"/>
</dbReference>
<comment type="catalytic activity">
    <reaction evidence="1">
        <text>(6S)-5-methyl-5,6,7,8-tetrahydrofolate + L-homocysteine = (6S)-5,6,7,8-tetrahydrofolate + L-methionine</text>
        <dbReference type="Rhea" id="RHEA:11172"/>
        <dbReference type="ChEBI" id="CHEBI:18608"/>
        <dbReference type="ChEBI" id="CHEBI:57453"/>
        <dbReference type="ChEBI" id="CHEBI:57844"/>
        <dbReference type="ChEBI" id="CHEBI:58199"/>
        <dbReference type="EC" id="2.1.1.13"/>
    </reaction>
</comment>
<comment type="similarity">
    <text evidence="5">Belongs to the vitamin-B12 dependent methionine synthase family.</text>
</comment>
<dbReference type="SUPFAM" id="SSF82282">
    <property type="entry name" value="Homocysteine S-methyltransferase"/>
    <property type="match status" value="1"/>
</dbReference>
<dbReference type="InterPro" id="IPR036594">
    <property type="entry name" value="Meth_synthase_dom"/>
</dbReference>
<dbReference type="GO" id="GO:0050667">
    <property type="term" value="P:homocysteine metabolic process"/>
    <property type="evidence" value="ECO:0007669"/>
    <property type="project" value="TreeGrafter"/>
</dbReference>
<dbReference type="InterPro" id="IPR017215">
    <property type="entry name" value="MetH_bac"/>
</dbReference>
<evidence type="ECO:0000256" key="13">
    <source>
        <dbReference type="ARBA" id="ARBA00022691"/>
    </source>
</evidence>